<dbReference type="PROSITE" id="PS50209">
    <property type="entry name" value="CARD"/>
    <property type="match status" value="1"/>
</dbReference>
<evidence type="ECO:0000256" key="2">
    <source>
        <dbReference type="ARBA" id="ARBA00022490"/>
    </source>
</evidence>
<feature type="compositionally biased region" description="Basic and acidic residues" evidence="3">
    <location>
        <begin position="270"/>
        <end position="286"/>
    </location>
</feature>
<gene>
    <name evidence="6" type="ORF">F7725_017732</name>
</gene>
<evidence type="ECO:0000256" key="3">
    <source>
        <dbReference type="SAM" id="MobiDB-lite"/>
    </source>
</evidence>
<dbReference type="Pfam" id="PF23679">
    <property type="entry name" value="UPA-FIIND"/>
    <property type="match status" value="1"/>
</dbReference>
<dbReference type="OrthoDB" id="8891580at2759"/>
<evidence type="ECO:0000259" key="4">
    <source>
        <dbReference type="PROSITE" id="PS50209"/>
    </source>
</evidence>
<dbReference type="SUPFAM" id="SSF47986">
    <property type="entry name" value="DEATH domain"/>
    <property type="match status" value="1"/>
</dbReference>
<sequence length="347" mass="38457">MKLPLCQLHLPHSETEDALLLDGLLSVVHITDEGLSILEPLEVTPTHVVVKGGRSKAKLCCSYDPGREEQILDVLLLPKNVLEEEVADKQGTAVPIKTSSDCELVIAHSYSVHCDEGFHIQPESKTFDSSFGPDYPPIFEVFLMTSTERVILKVQDQGGKEVWTRRVPLEAESRVPAAESRVPAAEQSPSSREQSPSSREQSPSSREQSPSSREQSPSSKSRVPAESRVPADQWLRSVRTELIQRVSQTTLNDLLDKLFDSEVISDSEMDSARKKSQNDGAREGAREVVDVVRRKGAAASRAANMGFLNTTPLLVSIACKYLSNQCQVGRITLHPDRLLKEKRLNRK</sequence>
<reference evidence="6 7" key="1">
    <citation type="submission" date="2020-03" db="EMBL/GenBank/DDBJ databases">
        <title>Dissostichus mawsoni Genome sequencing and assembly.</title>
        <authorList>
            <person name="Park H."/>
        </authorList>
    </citation>
    <scope>NUCLEOTIDE SEQUENCE [LARGE SCALE GENOMIC DNA]</scope>
    <source>
        <strain evidence="6">DM0001</strain>
        <tissue evidence="6">Muscle</tissue>
    </source>
</reference>
<comment type="subcellular location">
    <subcellularLocation>
        <location evidence="1">Cytoplasm</location>
        <location evidence="1">Cytosol</location>
    </subcellularLocation>
</comment>
<proteinExistence type="predicted"/>
<feature type="domain" description="FIIND" evidence="5">
    <location>
        <begin position="1"/>
        <end position="182"/>
    </location>
</feature>
<protein>
    <submittedName>
        <fullName evidence="6">Uncharacterized protein</fullName>
    </submittedName>
</protein>
<dbReference type="Pfam" id="PF00619">
    <property type="entry name" value="CARD"/>
    <property type="match status" value="1"/>
</dbReference>
<name>A0A7J5XPF9_DISMA</name>
<evidence type="ECO:0000313" key="6">
    <source>
        <dbReference type="EMBL" id="KAF3839015.1"/>
    </source>
</evidence>
<dbReference type="InterPro" id="IPR025307">
    <property type="entry name" value="FIIND_dom"/>
</dbReference>
<feature type="domain" description="CARD" evidence="4">
    <location>
        <begin position="227"/>
        <end position="299"/>
    </location>
</feature>
<evidence type="ECO:0000259" key="5">
    <source>
        <dbReference type="PROSITE" id="PS51830"/>
    </source>
</evidence>
<dbReference type="AlphaFoldDB" id="A0A7J5XPF9"/>
<accession>A0A7J5XPF9</accession>
<dbReference type="PROSITE" id="PS51830">
    <property type="entry name" value="FIIND"/>
    <property type="match status" value="1"/>
</dbReference>
<feature type="region of interest" description="Disordered" evidence="3">
    <location>
        <begin position="266"/>
        <end position="286"/>
    </location>
</feature>
<dbReference type="EMBL" id="JAAKFY010000021">
    <property type="protein sequence ID" value="KAF3839015.1"/>
    <property type="molecule type" value="Genomic_DNA"/>
</dbReference>
<dbReference type="InterPro" id="IPR001315">
    <property type="entry name" value="CARD"/>
</dbReference>
<feature type="compositionally biased region" description="Low complexity" evidence="3">
    <location>
        <begin position="186"/>
        <end position="222"/>
    </location>
</feature>
<dbReference type="Proteomes" id="UP000518266">
    <property type="component" value="Unassembled WGS sequence"/>
</dbReference>
<keyword evidence="2" id="KW-0963">Cytoplasm</keyword>
<dbReference type="Pfam" id="PF13553">
    <property type="entry name" value="FIIND"/>
    <property type="match status" value="1"/>
</dbReference>
<dbReference type="GO" id="GO:0042981">
    <property type="term" value="P:regulation of apoptotic process"/>
    <property type="evidence" value="ECO:0007669"/>
    <property type="project" value="InterPro"/>
</dbReference>
<comment type="caution">
    <text evidence="6">The sequence shown here is derived from an EMBL/GenBank/DDBJ whole genome shotgun (WGS) entry which is preliminary data.</text>
</comment>
<organism evidence="6 7">
    <name type="scientific">Dissostichus mawsoni</name>
    <name type="common">Antarctic cod</name>
    <dbReference type="NCBI Taxonomy" id="36200"/>
    <lineage>
        <taxon>Eukaryota</taxon>
        <taxon>Metazoa</taxon>
        <taxon>Chordata</taxon>
        <taxon>Craniata</taxon>
        <taxon>Vertebrata</taxon>
        <taxon>Euteleostomi</taxon>
        <taxon>Actinopterygii</taxon>
        <taxon>Neopterygii</taxon>
        <taxon>Teleostei</taxon>
        <taxon>Neoteleostei</taxon>
        <taxon>Acanthomorphata</taxon>
        <taxon>Eupercaria</taxon>
        <taxon>Perciformes</taxon>
        <taxon>Notothenioidei</taxon>
        <taxon>Nototheniidae</taxon>
        <taxon>Dissostichus</taxon>
    </lineage>
</organism>
<evidence type="ECO:0000256" key="1">
    <source>
        <dbReference type="ARBA" id="ARBA00004514"/>
    </source>
</evidence>
<feature type="region of interest" description="Disordered" evidence="3">
    <location>
        <begin position="173"/>
        <end position="228"/>
    </location>
</feature>
<evidence type="ECO:0000313" key="7">
    <source>
        <dbReference type="Proteomes" id="UP000518266"/>
    </source>
</evidence>
<dbReference type="InterPro" id="IPR011029">
    <property type="entry name" value="DEATH-like_dom_sf"/>
</dbReference>
<dbReference type="Gene3D" id="1.10.533.10">
    <property type="entry name" value="Death Domain, Fas"/>
    <property type="match status" value="1"/>
</dbReference>
<keyword evidence="7" id="KW-1185">Reference proteome</keyword>
<dbReference type="GO" id="GO:0005829">
    <property type="term" value="C:cytosol"/>
    <property type="evidence" value="ECO:0007669"/>
    <property type="project" value="UniProtKB-SubCell"/>
</dbReference>